<dbReference type="EMBL" id="FPKV01000005">
    <property type="protein sequence ID" value="SFZ94785.1"/>
    <property type="molecule type" value="Genomic_DNA"/>
</dbReference>
<protein>
    <recommendedName>
        <fullName evidence="2">DUF3347 domain-containing protein</fullName>
    </recommendedName>
</protein>
<keyword evidence="1" id="KW-0732">Signal</keyword>
<dbReference type="STRING" id="369401.SAMN05428642_10575"/>
<name>A0A1K2IQS8_9FLAO</name>
<organism evidence="3 4">
    <name type="scientific">Flaviramulus basaltis</name>
    <dbReference type="NCBI Taxonomy" id="369401"/>
    <lineage>
        <taxon>Bacteria</taxon>
        <taxon>Pseudomonadati</taxon>
        <taxon>Bacteroidota</taxon>
        <taxon>Flavobacteriia</taxon>
        <taxon>Flavobacteriales</taxon>
        <taxon>Flavobacteriaceae</taxon>
        <taxon>Flaviramulus</taxon>
    </lineage>
</organism>
<dbReference type="AlphaFoldDB" id="A0A1K2IQS8"/>
<feature type="signal peptide" evidence="1">
    <location>
        <begin position="1"/>
        <end position="21"/>
    </location>
</feature>
<evidence type="ECO:0000259" key="2">
    <source>
        <dbReference type="Pfam" id="PF11827"/>
    </source>
</evidence>
<sequence>MKNLKSVVIIALIMSVTNVISAQHDHSKMNMKQDDHNMMNHDKSMVKLNDKNLTKAYMHYTMINNALIEANAEKVQKASKMLVGILKKYGKATDAQKVAEDMASKSNIMDQRVIFSKLTTAFEPLLKDNVTEGEIYKNFCPMANDGGSYWFSNSNKIANPYMDKAMASCGSLKETFKSM</sequence>
<evidence type="ECO:0000313" key="4">
    <source>
        <dbReference type="Proteomes" id="UP000182544"/>
    </source>
</evidence>
<evidence type="ECO:0000313" key="3">
    <source>
        <dbReference type="EMBL" id="SFZ94785.1"/>
    </source>
</evidence>
<accession>A0A1K2IQS8</accession>
<dbReference type="InterPro" id="IPR021782">
    <property type="entry name" value="DUF3347"/>
</dbReference>
<keyword evidence="4" id="KW-1185">Reference proteome</keyword>
<reference evidence="3 4" key="1">
    <citation type="submission" date="2016-10" db="EMBL/GenBank/DDBJ databases">
        <authorList>
            <person name="de Groot N.N."/>
        </authorList>
    </citation>
    <scope>NUCLEOTIDE SEQUENCE [LARGE SCALE GENOMIC DNA]</scope>
    <source>
        <strain evidence="3 4">DSM 18180</strain>
    </source>
</reference>
<gene>
    <name evidence="3" type="ORF">SAMN05428642_10575</name>
</gene>
<dbReference type="Pfam" id="PF11827">
    <property type="entry name" value="DUF3347"/>
    <property type="match status" value="1"/>
</dbReference>
<feature type="domain" description="DUF3347" evidence="2">
    <location>
        <begin position="57"/>
        <end position="128"/>
    </location>
</feature>
<evidence type="ECO:0000256" key="1">
    <source>
        <dbReference type="SAM" id="SignalP"/>
    </source>
</evidence>
<proteinExistence type="predicted"/>
<dbReference type="Proteomes" id="UP000182544">
    <property type="component" value="Unassembled WGS sequence"/>
</dbReference>
<feature type="chain" id="PRO_5013109050" description="DUF3347 domain-containing protein" evidence="1">
    <location>
        <begin position="22"/>
        <end position="179"/>
    </location>
</feature>
<dbReference type="RefSeq" id="WP_072403532.1">
    <property type="nucleotide sequence ID" value="NZ_FPKV01000005.1"/>
</dbReference>
<dbReference type="OrthoDB" id="5513217at2"/>